<comment type="caution">
    <text evidence="1">The sequence shown here is derived from an EMBL/GenBank/DDBJ whole genome shotgun (WGS) entry which is preliminary data.</text>
</comment>
<evidence type="ECO:0000313" key="1">
    <source>
        <dbReference type="EMBL" id="KAJ7985080.1"/>
    </source>
</evidence>
<organism evidence="1 2">
    <name type="scientific">Dallia pectoralis</name>
    <name type="common">Alaska blackfish</name>
    <dbReference type="NCBI Taxonomy" id="75939"/>
    <lineage>
        <taxon>Eukaryota</taxon>
        <taxon>Metazoa</taxon>
        <taxon>Chordata</taxon>
        <taxon>Craniata</taxon>
        <taxon>Vertebrata</taxon>
        <taxon>Euteleostomi</taxon>
        <taxon>Actinopterygii</taxon>
        <taxon>Neopterygii</taxon>
        <taxon>Teleostei</taxon>
        <taxon>Protacanthopterygii</taxon>
        <taxon>Esociformes</taxon>
        <taxon>Umbridae</taxon>
        <taxon>Dallia</taxon>
    </lineage>
</organism>
<evidence type="ECO:0000313" key="2">
    <source>
        <dbReference type="Proteomes" id="UP001157502"/>
    </source>
</evidence>
<reference evidence="1" key="1">
    <citation type="submission" date="2021-05" db="EMBL/GenBank/DDBJ databases">
        <authorList>
            <person name="Pan Q."/>
            <person name="Jouanno E."/>
            <person name="Zahm M."/>
            <person name="Klopp C."/>
            <person name="Cabau C."/>
            <person name="Louis A."/>
            <person name="Berthelot C."/>
            <person name="Parey E."/>
            <person name="Roest Crollius H."/>
            <person name="Montfort J."/>
            <person name="Robinson-Rechavi M."/>
            <person name="Bouchez O."/>
            <person name="Lampietro C."/>
            <person name="Lopez Roques C."/>
            <person name="Donnadieu C."/>
            <person name="Postlethwait J."/>
            <person name="Bobe J."/>
            <person name="Dillon D."/>
            <person name="Chandos A."/>
            <person name="von Hippel F."/>
            <person name="Guiguen Y."/>
        </authorList>
    </citation>
    <scope>NUCLEOTIDE SEQUENCE</scope>
    <source>
        <strain evidence="1">YG-Jan2019</strain>
    </source>
</reference>
<dbReference type="Proteomes" id="UP001157502">
    <property type="component" value="Chromosome 37"/>
</dbReference>
<sequence length="226" mass="24316">MRSPGALGCLVTLDTHDPRQLVAITSRNVCPVNFSSDCAHMIPGRPVGRLRRDPDAAPPARALTGAQSTALALRGRAGAQSSLPGGSTRQQWRETGPSDRGRRKKATIQLLAVDHSARASMKNAASHSPVDSLVPGSKLAARRREDEGATPQEPPSRVQLERRSLGDSRERARHTSRIAAADRTRPPPVRPYDLRSDTAPAGPPPNPLRGPRPESYPRHLIAFQGA</sequence>
<dbReference type="EMBL" id="CM055764">
    <property type="protein sequence ID" value="KAJ7985080.1"/>
    <property type="molecule type" value="Genomic_DNA"/>
</dbReference>
<name>A0ACC2F1G4_DALPE</name>
<proteinExistence type="predicted"/>
<accession>A0ACC2F1G4</accession>
<keyword evidence="2" id="KW-1185">Reference proteome</keyword>
<gene>
    <name evidence="1" type="ORF">DPEC_G00361420</name>
</gene>
<protein>
    <submittedName>
        <fullName evidence="1">Uncharacterized protein</fullName>
    </submittedName>
</protein>